<dbReference type="Gene3D" id="3.40.50.1820">
    <property type="entry name" value="alpha/beta hydrolase"/>
    <property type="match status" value="1"/>
</dbReference>
<dbReference type="SUPFAM" id="SSF53474">
    <property type="entry name" value="alpha/beta-Hydrolases"/>
    <property type="match status" value="1"/>
</dbReference>
<evidence type="ECO:0000313" key="2">
    <source>
        <dbReference type="EMBL" id="KAK9281908.1"/>
    </source>
</evidence>
<name>A0AAP0RQC5_LIQFO</name>
<accession>A0AAP0RQC5</accession>
<dbReference type="PANTHER" id="PTHR43139:SF37">
    <property type="entry name" value="ALPHA_BETA-HYDROLASES SUPERFAMILY PROTEIN"/>
    <property type="match status" value="1"/>
</dbReference>
<feature type="domain" description="AB hydrolase-1" evidence="1">
    <location>
        <begin position="74"/>
        <end position="309"/>
    </location>
</feature>
<organism evidence="2 3">
    <name type="scientific">Liquidambar formosana</name>
    <name type="common">Formosan gum</name>
    <dbReference type="NCBI Taxonomy" id="63359"/>
    <lineage>
        <taxon>Eukaryota</taxon>
        <taxon>Viridiplantae</taxon>
        <taxon>Streptophyta</taxon>
        <taxon>Embryophyta</taxon>
        <taxon>Tracheophyta</taxon>
        <taxon>Spermatophyta</taxon>
        <taxon>Magnoliopsida</taxon>
        <taxon>eudicotyledons</taxon>
        <taxon>Gunneridae</taxon>
        <taxon>Pentapetalae</taxon>
        <taxon>Saxifragales</taxon>
        <taxon>Altingiaceae</taxon>
        <taxon>Liquidambar</taxon>
    </lineage>
</organism>
<dbReference type="Proteomes" id="UP001415857">
    <property type="component" value="Unassembled WGS sequence"/>
</dbReference>
<sequence length="331" mass="37910">MDSLLMQILPFSLPAIPAVLPYISSGLSKIMATLLEKALSQYFRFCDMSPCTIDLDGHTTMHFWTTNHQQFDKPNLVLVHGYGGHSRWQFFRMVRPLSRSFNLYIPDLVFFGKSNTHRSDRSDVFQARSVGEGLKRLGVGIFSVVGISYGGWVAYRMAEMYREEVEKVVIVSCGICYEEHQKIEHLRKLGRNPMDVLLPQTPDELRFLINLGFYNCDPLKWVPDFFLGVLINNMCKGRRKEKLELIEHLLAKKSEPNLSILFQETLLIWGDQDNIFPLFLAHQLQRHLGPKSKLEIIKDTGHAVNMESPGPLKDLIKSFVLGCSKYDACIN</sequence>
<keyword evidence="3" id="KW-1185">Reference proteome</keyword>
<dbReference type="PANTHER" id="PTHR43139">
    <property type="entry name" value="SI:DKEY-122A22.2"/>
    <property type="match status" value="1"/>
</dbReference>
<comment type="caution">
    <text evidence="2">The sequence shown here is derived from an EMBL/GenBank/DDBJ whole genome shotgun (WGS) entry which is preliminary data.</text>
</comment>
<dbReference type="Pfam" id="PF00561">
    <property type="entry name" value="Abhydrolase_1"/>
    <property type="match status" value="1"/>
</dbReference>
<dbReference type="InterPro" id="IPR029058">
    <property type="entry name" value="AB_hydrolase_fold"/>
</dbReference>
<gene>
    <name evidence="2" type="ORF">L1049_004816</name>
</gene>
<dbReference type="PRINTS" id="PR00111">
    <property type="entry name" value="ABHYDROLASE"/>
</dbReference>
<protein>
    <recommendedName>
        <fullName evidence="1">AB hydrolase-1 domain-containing protein</fullName>
    </recommendedName>
</protein>
<reference evidence="2 3" key="1">
    <citation type="journal article" date="2024" name="Plant J.">
        <title>Genome sequences and population genomics reveal climatic adaptation and genomic divergence between two closely related sweetgum species.</title>
        <authorList>
            <person name="Xu W.Q."/>
            <person name="Ren C.Q."/>
            <person name="Zhang X.Y."/>
            <person name="Comes H.P."/>
            <person name="Liu X.H."/>
            <person name="Li Y.G."/>
            <person name="Kettle C.J."/>
            <person name="Jalonen R."/>
            <person name="Gaisberger H."/>
            <person name="Ma Y.Z."/>
            <person name="Qiu Y.X."/>
        </authorList>
    </citation>
    <scope>NUCLEOTIDE SEQUENCE [LARGE SCALE GENOMIC DNA]</scope>
    <source>
        <strain evidence="2">Hangzhou</strain>
    </source>
</reference>
<evidence type="ECO:0000259" key="1">
    <source>
        <dbReference type="Pfam" id="PF00561"/>
    </source>
</evidence>
<dbReference type="EMBL" id="JBBPBK010000007">
    <property type="protein sequence ID" value="KAK9281908.1"/>
    <property type="molecule type" value="Genomic_DNA"/>
</dbReference>
<evidence type="ECO:0000313" key="3">
    <source>
        <dbReference type="Proteomes" id="UP001415857"/>
    </source>
</evidence>
<dbReference type="InterPro" id="IPR000073">
    <property type="entry name" value="AB_hydrolase_1"/>
</dbReference>
<dbReference type="AlphaFoldDB" id="A0AAP0RQC5"/>
<proteinExistence type="predicted"/>
<dbReference type="InterPro" id="IPR052370">
    <property type="entry name" value="Meta-cleavage_hydrolase"/>
</dbReference>